<evidence type="ECO:0000256" key="2">
    <source>
        <dbReference type="ARBA" id="ARBA00022723"/>
    </source>
</evidence>
<dbReference type="PATRIC" id="fig|999437.3.peg.2512"/>
<dbReference type="AlphaFoldDB" id="M2BKT3"/>
<dbReference type="CDD" id="cd00854">
    <property type="entry name" value="NagA"/>
    <property type="match status" value="1"/>
</dbReference>
<evidence type="ECO:0000256" key="5">
    <source>
        <dbReference type="PIRNR" id="PIRNR038994"/>
    </source>
</evidence>
<dbReference type="SUPFAM" id="SSF51556">
    <property type="entry name" value="Metallo-dependent hydrolases"/>
    <property type="match status" value="1"/>
</dbReference>
<evidence type="ECO:0000313" key="10">
    <source>
        <dbReference type="EMBL" id="EMB22098.1"/>
    </source>
</evidence>
<evidence type="ECO:0000259" key="9">
    <source>
        <dbReference type="Pfam" id="PF01979"/>
    </source>
</evidence>
<dbReference type="RefSeq" id="WP_010697468.1">
    <property type="nucleotide sequence ID" value="NZ_KB442454.1"/>
</dbReference>
<protein>
    <submittedName>
        <fullName evidence="10">N-acetylglucosamine-6-phosphate deacetylase</fullName>
    </submittedName>
</protein>
<evidence type="ECO:0000313" key="11">
    <source>
        <dbReference type="Proteomes" id="UP000016183"/>
    </source>
</evidence>
<evidence type="ECO:0000256" key="8">
    <source>
        <dbReference type="PIRSR" id="PIRSR038994-3"/>
    </source>
</evidence>
<feature type="binding site" evidence="7">
    <location>
        <position position="234"/>
    </location>
    <ligand>
        <name>substrate</name>
    </ligand>
</feature>
<feature type="binding site" evidence="7">
    <location>
        <begin position="226"/>
        <end position="227"/>
    </location>
    <ligand>
        <name>substrate</name>
    </ligand>
</feature>
<evidence type="ECO:0000256" key="6">
    <source>
        <dbReference type="PIRSR" id="PIRSR038994-1"/>
    </source>
</evidence>
<dbReference type="PIRSF" id="PIRSF038994">
    <property type="entry name" value="NagA"/>
    <property type="match status" value="1"/>
</dbReference>
<name>M2BKT3_TREDN</name>
<comment type="caution">
    <text evidence="10">The sequence shown here is derived from an EMBL/GenBank/DDBJ whole genome shotgun (WGS) entry which is preliminary data.</text>
</comment>
<feature type="domain" description="Amidohydrolase-related" evidence="9">
    <location>
        <begin position="58"/>
        <end position="387"/>
    </location>
</feature>
<sequence>MAVSICLHNGTLLTGFSKMENCAVLIEDGKIADVFSERRFLQKKFDTSVRIFDVEEAYIAPGFIDTHIHGFKGHGTDNCSVEAMVEMSKDLAEYGVTAFNPTLYPAPEEDMTHSIKEIVKAMGKENGAHIMGIHMEGPFISPDKLGVQRPETVCAVDMDLMERFWQASEGHIVNMTVAPELKGMRYLALYGLKRGIVMQAGHTNAEYQNMVEGMQAGILHSTHLFNAMSQLHHRNPGAVGAVLIHPEMSCEIIADEVHVHPDLFKLLARDKPLEKIVLVTDSLTPTEQEKGPLIANGEEVVYEGGCFHRAIDGVIAGSSLTMIKGVKNLVKFGFSVSDAVRAASSTPASVMRYTKKGMLIPGYDADIVVFDKQFNILASIIGGTFKKNLL</sequence>
<evidence type="ECO:0000256" key="7">
    <source>
        <dbReference type="PIRSR" id="PIRSR038994-2"/>
    </source>
</evidence>
<feature type="binding site" evidence="8">
    <location>
        <position position="202"/>
    </location>
    <ligand>
        <name>Zn(2+)</name>
        <dbReference type="ChEBI" id="CHEBI:29105"/>
    </ligand>
</feature>
<dbReference type="GO" id="GO:0008448">
    <property type="term" value="F:N-acetylglucosamine-6-phosphate deacetylase activity"/>
    <property type="evidence" value="ECO:0007669"/>
    <property type="project" value="InterPro"/>
</dbReference>
<evidence type="ECO:0000256" key="4">
    <source>
        <dbReference type="ARBA" id="ARBA00023277"/>
    </source>
</evidence>
<feature type="binding site" evidence="8">
    <location>
        <position position="223"/>
    </location>
    <ligand>
        <name>Zn(2+)</name>
        <dbReference type="ChEBI" id="CHEBI:29105"/>
    </ligand>
</feature>
<keyword evidence="2 8" id="KW-0479">Metal-binding</keyword>
<feature type="active site" description="Proton donor/acceptor" evidence="6">
    <location>
        <position position="281"/>
    </location>
</feature>
<dbReference type="NCBIfam" id="TIGR00221">
    <property type="entry name" value="nagA"/>
    <property type="match status" value="1"/>
</dbReference>
<accession>M2BKT3</accession>
<dbReference type="EMBL" id="AGDZ01000028">
    <property type="protein sequence ID" value="EMB22098.1"/>
    <property type="molecule type" value="Genomic_DNA"/>
</dbReference>
<dbReference type="PANTHER" id="PTHR11113">
    <property type="entry name" value="N-ACETYLGLUCOSAMINE-6-PHOSPHATE DEACETYLASE"/>
    <property type="match status" value="1"/>
</dbReference>
<dbReference type="PANTHER" id="PTHR11113:SF14">
    <property type="entry name" value="N-ACETYLGLUCOSAMINE-6-PHOSPHATE DEACETYLASE"/>
    <property type="match status" value="1"/>
</dbReference>
<dbReference type="Gene3D" id="3.20.20.140">
    <property type="entry name" value="Metal-dependent hydrolases"/>
    <property type="match status" value="1"/>
</dbReference>
<dbReference type="InterPro" id="IPR003764">
    <property type="entry name" value="GlcNAc_6-P_deAcase"/>
</dbReference>
<feature type="binding site" evidence="7">
    <location>
        <position position="147"/>
    </location>
    <ligand>
        <name>substrate</name>
    </ligand>
</feature>
<dbReference type="SUPFAM" id="SSF51338">
    <property type="entry name" value="Composite domain of metallo-dependent hydrolases"/>
    <property type="match status" value="1"/>
</dbReference>
<dbReference type="Pfam" id="PF01979">
    <property type="entry name" value="Amidohydro_1"/>
    <property type="match status" value="1"/>
</dbReference>
<dbReference type="Proteomes" id="UP000016183">
    <property type="component" value="Unassembled WGS sequence"/>
</dbReference>
<organism evidence="10 11">
    <name type="scientific">Treponema denticola SP33</name>
    <dbReference type="NCBI Taxonomy" id="999437"/>
    <lineage>
        <taxon>Bacteria</taxon>
        <taxon>Pseudomonadati</taxon>
        <taxon>Spirochaetota</taxon>
        <taxon>Spirochaetia</taxon>
        <taxon>Spirochaetales</taxon>
        <taxon>Treponemataceae</taxon>
        <taxon>Treponema</taxon>
    </lineage>
</organism>
<dbReference type="HOGENOM" id="CLU_032482_2_1_12"/>
<dbReference type="InterPro" id="IPR032466">
    <property type="entry name" value="Metal_Hydrolase"/>
</dbReference>
<dbReference type="GO" id="GO:0006046">
    <property type="term" value="P:N-acetylglucosamine catabolic process"/>
    <property type="evidence" value="ECO:0007669"/>
    <property type="project" value="TreeGrafter"/>
</dbReference>
<feature type="binding site" evidence="7">
    <location>
        <position position="258"/>
    </location>
    <ligand>
        <name>substrate</name>
    </ligand>
</feature>
<dbReference type="GO" id="GO:0046872">
    <property type="term" value="F:metal ion binding"/>
    <property type="evidence" value="ECO:0007669"/>
    <property type="project" value="UniProtKB-KW"/>
</dbReference>
<dbReference type="InterPro" id="IPR011059">
    <property type="entry name" value="Metal-dep_hydrolase_composite"/>
</dbReference>
<gene>
    <name evidence="10" type="ORF">HMPREF9733_02435</name>
</gene>
<dbReference type="InterPro" id="IPR006680">
    <property type="entry name" value="Amidohydro-rel"/>
</dbReference>
<keyword evidence="3 5" id="KW-0378">Hydrolase</keyword>
<reference evidence="10 11" key="1">
    <citation type="submission" date="2012-01" db="EMBL/GenBank/DDBJ databases">
        <title>The Genome Sequence of Treponema denticola SP33.</title>
        <authorList>
            <consortium name="The Broad Institute Genome Sequencing Platform"/>
            <person name="Earl A."/>
            <person name="Ward D."/>
            <person name="Feldgarden M."/>
            <person name="Gevers D."/>
            <person name="Blanton J.M."/>
            <person name="Fenno C.J."/>
            <person name="Baranova O.V."/>
            <person name="Mathney J."/>
            <person name="Dewhirst F.E."/>
            <person name="Izard J."/>
            <person name="Young S.K."/>
            <person name="Zeng Q."/>
            <person name="Gargeya S."/>
            <person name="Fitzgerald M."/>
            <person name="Haas B."/>
            <person name="Abouelleil A."/>
            <person name="Alvarado L."/>
            <person name="Arachchi H.M."/>
            <person name="Berlin A."/>
            <person name="Chapman S.B."/>
            <person name="Gearin G."/>
            <person name="Goldberg J."/>
            <person name="Griggs A."/>
            <person name="Gujja S."/>
            <person name="Hansen M."/>
            <person name="Heiman D."/>
            <person name="Howarth C."/>
            <person name="Larimer J."/>
            <person name="Lui A."/>
            <person name="MacDonald P.J.P."/>
            <person name="McCowen C."/>
            <person name="Montmayeur A."/>
            <person name="Murphy C."/>
            <person name="Neiman D."/>
            <person name="Pearson M."/>
            <person name="Priest M."/>
            <person name="Roberts A."/>
            <person name="Saif S."/>
            <person name="Shea T."/>
            <person name="Sisk P."/>
            <person name="Stolte C."/>
            <person name="Sykes S."/>
            <person name="Wortman J."/>
            <person name="Nusbaum C."/>
            <person name="Birren B."/>
        </authorList>
    </citation>
    <scope>NUCLEOTIDE SEQUENCE [LARGE SCALE GENOMIC DNA]</scope>
    <source>
        <strain evidence="10 11">SP33</strain>
    </source>
</reference>
<evidence type="ECO:0000256" key="1">
    <source>
        <dbReference type="ARBA" id="ARBA00010716"/>
    </source>
</evidence>
<feature type="binding site" evidence="7">
    <location>
        <begin position="315"/>
        <end position="317"/>
    </location>
    <ligand>
        <name>substrate</name>
    </ligand>
</feature>
<comment type="cofactor">
    <cofactor evidence="8">
        <name>a divalent metal cation</name>
        <dbReference type="ChEBI" id="CHEBI:60240"/>
    </cofactor>
    <text evidence="8">Binds 1 divalent metal cation per subunit.</text>
</comment>
<comment type="similarity">
    <text evidence="1 5">Belongs to the metallo-dependent hydrolases superfamily. NagA family.</text>
</comment>
<proteinExistence type="inferred from homology"/>
<feature type="binding site" evidence="8">
    <location>
        <position position="136"/>
    </location>
    <ligand>
        <name>Zn(2+)</name>
        <dbReference type="ChEBI" id="CHEBI:29105"/>
    </ligand>
</feature>
<keyword evidence="4 5" id="KW-0119">Carbohydrate metabolism</keyword>
<evidence type="ECO:0000256" key="3">
    <source>
        <dbReference type="ARBA" id="ARBA00022801"/>
    </source>
</evidence>
<dbReference type="Gene3D" id="2.30.40.10">
    <property type="entry name" value="Urease, subunit C, domain 1"/>
    <property type="match status" value="1"/>
</dbReference>
<dbReference type="OrthoDB" id="9776488at2"/>